<dbReference type="Pfam" id="PF22738">
    <property type="entry name" value="NNH7"/>
    <property type="match status" value="1"/>
</dbReference>
<name>A0A421AUT9_9PSEU</name>
<dbReference type="Proteomes" id="UP000282454">
    <property type="component" value="Unassembled WGS sequence"/>
</dbReference>
<dbReference type="EMBL" id="RCDD01000010">
    <property type="protein sequence ID" value="RLK53758.1"/>
    <property type="molecule type" value="Genomic_DNA"/>
</dbReference>
<proteinExistence type="predicted"/>
<organism evidence="2 3">
    <name type="scientific">Actinokineospora cianjurensis</name>
    <dbReference type="NCBI Taxonomy" id="585224"/>
    <lineage>
        <taxon>Bacteria</taxon>
        <taxon>Bacillati</taxon>
        <taxon>Actinomycetota</taxon>
        <taxon>Actinomycetes</taxon>
        <taxon>Pseudonocardiales</taxon>
        <taxon>Pseudonocardiaceae</taxon>
        <taxon>Actinokineospora</taxon>
    </lineage>
</organism>
<evidence type="ECO:0000259" key="1">
    <source>
        <dbReference type="Pfam" id="PF22738"/>
    </source>
</evidence>
<accession>A0A421AUT9</accession>
<evidence type="ECO:0000313" key="2">
    <source>
        <dbReference type="EMBL" id="RLK53758.1"/>
    </source>
</evidence>
<dbReference type="AlphaFoldDB" id="A0A421AUT9"/>
<dbReference type="SUPFAM" id="SSF52540">
    <property type="entry name" value="P-loop containing nucleoside triphosphate hydrolases"/>
    <property type="match status" value="1"/>
</dbReference>
<dbReference type="InterPro" id="IPR054567">
    <property type="entry name" value="NNH7"/>
</dbReference>
<dbReference type="RefSeq" id="WP_121394717.1">
    <property type="nucleotide sequence ID" value="NZ_RCDD01000010.1"/>
</dbReference>
<reference evidence="2 3" key="1">
    <citation type="submission" date="2018-10" db="EMBL/GenBank/DDBJ databases">
        <title>Genomic Encyclopedia of Archaeal and Bacterial Type Strains, Phase II (KMG-II): from individual species to whole genera.</title>
        <authorList>
            <person name="Goeker M."/>
        </authorList>
    </citation>
    <scope>NUCLEOTIDE SEQUENCE [LARGE SCALE GENOMIC DNA]</scope>
    <source>
        <strain evidence="2 3">DSM 45657</strain>
    </source>
</reference>
<sequence length="938" mass="104918">MRRNPPITFRGALAVLGVHDRPWLKALDTLLGGLILTSVGIPPIEGLWGLVDQKNEALNHLRKGLDWTADKLQGTNGPHRQDLLVAAHTILVISSYFEALGDRGFTDPEKVELALRRKAGQDWLTELYTGDIPAPSATTPFRVLLSHIRTWVFSVERESEIPANMAEAVVEIYHDQFLRMAVAVPEFRIWADMAEQASIGSTLDRLHALLSHGALTAPGELRSTLANANNAELDVPVAEGTTPRFPTVREVFVTPRFSVVENDERCALSDDTWWANHDTRTDLDHLFAVHFSTPAATERPLLLLGHPGAGKSLLTKVLAAGLPAANYTVVRVPLRHVDANAHVDTQIQTALDTLTHHRVTWPDLVRQTSDTIRVVLLDGLDELLQATTHDRTAYLHEVQTFQRREAAMGNPVAVVVTSRTLVADRVKVPNGVPVVKLANFDQNQVLAWTAVWNRVNQHTGIRPLPTRLTENVAELAEQPLLLMMLAVYYADWSAAEPTVDMTLTDLYERMFDLFARREAEKRGAGDVDAWVRESLHRLSVAALGMLNRGAQSITEADLTTDLAALGESVQVGKRLLAEFFFVHAPQANDGVEVRAYEFLHATFGEYLVAERVIETLRDVADSAFGRRTQHRPDDDLLFALLSHQPLSIQRPVLDFATAKLAQLPADEQTTVAKTLELLLAAYHEQRGPSRYDNYRPVPQHTVRQTAAYSVNLVLLRVTCPDGALDAKALWPDEPLSQWRSLVRLWDAGLDTEGVRAVSTSLVVDNGVVRFGFANLPRLDLALARLLDDPRQETRLRGGYALYERDLFWLGNDEDWLVATHVWLVAAAVEPGQPLTFLAPPPPLLAPERWRPIAELAVHVFRTRYSDWDVEFTILYLSWLEWLYPNVKDRLPLLTADHRQYLAMKAAERGDRLPEDLPGAHDLEEWEPGASVLRTPFSY</sequence>
<gene>
    <name evidence="2" type="ORF">CLV68_6422</name>
</gene>
<protein>
    <recommendedName>
        <fullName evidence="1">NACHT N-terminal Helical domain-containing protein</fullName>
    </recommendedName>
</protein>
<dbReference type="PANTHER" id="PTHR46844:SF1">
    <property type="entry name" value="SLR5058 PROTEIN"/>
    <property type="match status" value="1"/>
</dbReference>
<comment type="caution">
    <text evidence="2">The sequence shown here is derived from an EMBL/GenBank/DDBJ whole genome shotgun (WGS) entry which is preliminary data.</text>
</comment>
<evidence type="ECO:0000313" key="3">
    <source>
        <dbReference type="Proteomes" id="UP000282454"/>
    </source>
</evidence>
<feature type="domain" description="NACHT N-terminal Helical" evidence="1">
    <location>
        <begin position="5"/>
        <end position="195"/>
    </location>
</feature>
<dbReference type="InterPro" id="IPR027417">
    <property type="entry name" value="P-loop_NTPase"/>
</dbReference>
<dbReference type="OrthoDB" id="419933at2"/>
<keyword evidence="3" id="KW-1185">Reference proteome</keyword>
<dbReference type="PANTHER" id="PTHR46844">
    <property type="entry name" value="SLR5058 PROTEIN"/>
    <property type="match status" value="1"/>
</dbReference>
<dbReference type="Gene3D" id="3.40.50.300">
    <property type="entry name" value="P-loop containing nucleotide triphosphate hydrolases"/>
    <property type="match status" value="1"/>
</dbReference>